<dbReference type="InterPro" id="IPR036412">
    <property type="entry name" value="HAD-like_sf"/>
</dbReference>
<accession>A0ABY4W0H6</accession>
<dbReference type="InterPro" id="IPR023214">
    <property type="entry name" value="HAD_sf"/>
</dbReference>
<protein>
    <submittedName>
        <fullName evidence="1">Uncharacterized protein</fullName>
    </submittedName>
</protein>
<evidence type="ECO:0000313" key="2">
    <source>
        <dbReference type="Proteomes" id="UP001056291"/>
    </source>
</evidence>
<sequence length="1160" mass="131279">MISNFSKVLLLSNLGVDMGQPGFRHGSYNGTLVPIARLLEKQKGVSARIMASAHITQQLLKDAAATGKSCPTIHTLDEERLTALQAEDFMIKSYHEALPEDRLHEIHEIILSALDGWTPDIIISWEAPTGVFRSLFPEATVLDIMPGMFMRPPYPKMISFDPVGLYSSCWFSRNDVETLQVSDEILGNHIKIRDLYQEHYSSLNVPSALAHVLKKAKLAESTLVPLQISQYFGWCDNTHYETQFELLADVQRHIPTENSAIYTQYIGSLVSEYVIHEHNLAYLRARYPNFLYDGRLEKLDNITQYLLPGADTVISVSSTIGLQAKFFGKKLISPSQSHLSYLADSNDLAGFDKVPNRSRDSFMAAYLGRTNFLHDRLLTDPSYLVTILNEFVERRGEAGIERFPSFETVGNTIQLMTKKSTLKRSTQLFTKAYPHRQLPHDRRVNSLIEAVTAEPVQTVSFDVFDTLVCRTVLSPAHVFELMQSKLRSSHADILGEYFIATFSKSRVGIERLIRFQRDRGIQEASEEMLISEVYGAMLRDYGLSVELADELVAIEQETELACLIPRKEGVRLFNEAVAAGKQTIILSDFIHPSNFVERVLKQCGVVGWDHLFVSSDIGLKKHSGSLFKYVETTLNLDKSTTCHVGDNKHGDFKMAKAHGWDAHHLPAAPVNIRNLIKARKFNLGAINESFVVSTILSGFGNHFLKFGGSRQLDSSESQLIANAHEMGFLLLGPLMHFFSKWILNEARQNGCEQIVFFARDTTLPYKMARQILDNANLTDITICYLPISRLASSGLDIRTAEDMYNVRIDDFEKSKPLLTLFERRFHLEESQIDIAELNNWTDKPVASIKVGDLPAYGIYRIAIFSAKLNWSAVQCRLDEKRRVFQKALTQWGCNTQRKTIAVDFGYKGTIHKKISSFFEQPLIPRFFLSYSDALGRNPVEGCKAFYLSNQVSKFSQSDPLMRYNLLIETMINEHVGSALGYHETEGVVHVLHDNSVNGSHFATISDLHEGALEFSQYWQKYCSVIDEHTSIEPQMLSFLLAEVLRTPTKYEAMLLAGLVFDNGYGGHQPRRIIDLDQRTGRAKSNIWREGAVALTHENSGTSTELSGRRQKFPSAVKTKIFRVFVAGFCNDRLLNKFDRDPYTFFKDSPHSFVRRIGQIV</sequence>
<gene>
    <name evidence="1" type="ORF">NBZ79_15945</name>
</gene>
<dbReference type="SUPFAM" id="SSF56784">
    <property type="entry name" value="HAD-like"/>
    <property type="match status" value="1"/>
</dbReference>
<reference evidence="1" key="1">
    <citation type="submission" date="2022-06" db="EMBL/GenBank/DDBJ databases">
        <title>Sneathiella actinostolidae sp. nov., isolated from a sea anemonein the Western Pacific Ocean.</title>
        <authorList>
            <person name="Wei M.J."/>
        </authorList>
    </citation>
    <scope>NUCLEOTIDE SEQUENCE</scope>
    <source>
        <strain evidence="1">PHK-P5</strain>
    </source>
</reference>
<evidence type="ECO:0000313" key="1">
    <source>
        <dbReference type="EMBL" id="USG60658.1"/>
    </source>
</evidence>
<dbReference type="Proteomes" id="UP001056291">
    <property type="component" value="Chromosome"/>
</dbReference>
<dbReference type="Gene3D" id="1.10.150.400">
    <property type="match status" value="1"/>
</dbReference>
<dbReference type="Pfam" id="PF00702">
    <property type="entry name" value="Hydrolase"/>
    <property type="match status" value="1"/>
</dbReference>
<organism evidence="1 2">
    <name type="scientific">Sneathiella marina</name>
    <dbReference type="NCBI Taxonomy" id="2950108"/>
    <lineage>
        <taxon>Bacteria</taxon>
        <taxon>Pseudomonadati</taxon>
        <taxon>Pseudomonadota</taxon>
        <taxon>Alphaproteobacteria</taxon>
        <taxon>Sneathiellales</taxon>
        <taxon>Sneathiellaceae</taxon>
        <taxon>Sneathiella</taxon>
    </lineage>
</organism>
<dbReference type="RefSeq" id="WP_251933539.1">
    <property type="nucleotide sequence ID" value="NZ_CP098747.1"/>
</dbReference>
<dbReference type="Gene3D" id="3.40.50.1000">
    <property type="entry name" value="HAD superfamily/HAD-like"/>
    <property type="match status" value="1"/>
</dbReference>
<proteinExistence type="predicted"/>
<keyword evidence="2" id="KW-1185">Reference proteome</keyword>
<name>A0ABY4W0H6_9PROT</name>
<dbReference type="EMBL" id="CP098747">
    <property type="protein sequence ID" value="USG60658.1"/>
    <property type="molecule type" value="Genomic_DNA"/>
</dbReference>